<evidence type="ECO:0000259" key="2">
    <source>
        <dbReference type="Pfam" id="PF16343"/>
    </source>
</evidence>
<sequence>MKNIYQILFLLTILVMYSSCNDEWEDEQFEHYVSFKAPLDDNGVTPVYVRYKADGAVTYKLPLIVSGSKNNMENLQVHIGVDSDTLTTHNYARFQSREELYYRELGSSYYEMAPTIDIASGENTALLDINYSLKDIDLVDKWVLPLTILNDDSYNYVANPNKNYKKALLRVMPFNDYSGSYSSTALSIYLKGYEDDAAIVRSTTMLYVVDESTAFFYAGTVDEDNTDRRSYKINAKFNEDNTVTLTAEDPNIKFVSNSTPVFSIEEEVNYEHPYILDRYVTISNIDYDFTDYTSVEGYEINYTVQGTIMLHRSINTQIPDEDQAIQW</sequence>
<protein>
    <submittedName>
        <fullName evidence="3">DUF4973 domain-containing protein</fullName>
    </submittedName>
</protein>
<dbReference type="RefSeq" id="WP_301197681.1">
    <property type="nucleotide sequence ID" value="NZ_JAPDPI010000003.1"/>
</dbReference>
<dbReference type="Gene3D" id="2.60.40.1740">
    <property type="entry name" value="hypothetical protein (bacova_03559)"/>
    <property type="match status" value="1"/>
</dbReference>
<keyword evidence="4" id="KW-1185">Reference proteome</keyword>
<dbReference type="EMBL" id="JAPDPI010000003">
    <property type="protein sequence ID" value="MCW3804460.1"/>
    <property type="molecule type" value="Genomic_DNA"/>
</dbReference>
<gene>
    <name evidence="3" type="ORF">OM074_02420</name>
</gene>
<name>A0AAE3SJK7_9BACT</name>
<dbReference type="Proteomes" id="UP001207408">
    <property type="component" value="Unassembled WGS sequence"/>
</dbReference>
<organism evidence="3 4">
    <name type="scientific">Plebeiibacterium marinum</name>
    <dbReference type="NCBI Taxonomy" id="2992111"/>
    <lineage>
        <taxon>Bacteria</taxon>
        <taxon>Pseudomonadati</taxon>
        <taxon>Bacteroidota</taxon>
        <taxon>Bacteroidia</taxon>
        <taxon>Marinilabiliales</taxon>
        <taxon>Marinilabiliaceae</taxon>
        <taxon>Plebeiibacterium</taxon>
    </lineage>
</organism>
<dbReference type="InterPro" id="IPR032509">
    <property type="entry name" value="DUF4973"/>
</dbReference>
<evidence type="ECO:0000259" key="1">
    <source>
        <dbReference type="Pfam" id="PF14274"/>
    </source>
</evidence>
<dbReference type="InterPro" id="IPR025371">
    <property type="entry name" value="BT_3044-like_C"/>
</dbReference>
<dbReference type="Gene3D" id="2.40.128.440">
    <property type="entry name" value="Uncharacterised protein PF14274, DUF4361"/>
    <property type="match status" value="1"/>
</dbReference>
<reference evidence="3" key="1">
    <citation type="submission" date="2022-10" db="EMBL/GenBank/DDBJ databases">
        <authorList>
            <person name="Yu W.X."/>
        </authorList>
    </citation>
    <scope>NUCLEOTIDE SEQUENCE</scope>
    <source>
        <strain evidence="3">D04</strain>
    </source>
</reference>
<dbReference type="Pfam" id="PF14274">
    <property type="entry name" value="BT_3044-like_C"/>
    <property type="match status" value="1"/>
</dbReference>
<proteinExistence type="predicted"/>
<dbReference type="AlphaFoldDB" id="A0AAE3SJK7"/>
<feature type="domain" description="BT-3044-like C-terminal" evidence="1">
    <location>
        <begin position="166"/>
        <end position="308"/>
    </location>
</feature>
<dbReference type="Pfam" id="PF16343">
    <property type="entry name" value="DUF4973"/>
    <property type="match status" value="1"/>
</dbReference>
<comment type="caution">
    <text evidence="3">The sequence shown here is derived from an EMBL/GenBank/DDBJ whole genome shotgun (WGS) entry which is preliminary data.</text>
</comment>
<accession>A0AAE3SJK7</accession>
<evidence type="ECO:0000313" key="3">
    <source>
        <dbReference type="EMBL" id="MCW3804460.1"/>
    </source>
</evidence>
<evidence type="ECO:0000313" key="4">
    <source>
        <dbReference type="Proteomes" id="UP001207408"/>
    </source>
</evidence>
<feature type="domain" description="DUF4973" evidence="2">
    <location>
        <begin position="24"/>
        <end position="151"/>
    </location>
</feature>